<dbReference type="InParanoid" id="A0A165CV47"/>
<sequence>KRDEEYWYLDGSIVLVAENHAFRVYHGWPAQHSEVFLEILHLPQPAVAESIDGCPVVHLPDRRNDIRHLLYYKMEKPLDFRVVSSLIRTGHKYQFDHVVAEGVRRLKSAYPDSHSVWQSWHDRTAAGNRNIGRTPKLMLHSREDSIGVINLAHLVGAESVLPVAFYDCCTLLDSRMLVDGVANSDGTVERLTAEDLDRYLEGRVILTARGGAAIHRIF</sequence>
<evidence type="ECO:0000313" key="1">
    <source>
        <dbReference type="EMBL" id="KZT03483.1"/>
    </source>
</evidence>
<dbReference type="OrthoDB" id="3027208at2759"/>
<dbReference type="GeneID" id="63820254"/>
<accession>A0A165CV47</accession>
<evidence type="ECO:0000313" key="2">
    <source>
        <dbReference type="Proteomes" id="UP000076871"/>
    </source>
</evidence>
<feature type="non-terminal residue" evidence="1">
    <location>
        <position position="1"/>
    </location>
</feature>
<protein>
    <submittedName>
        <fullName evidence="1">Uncharacterized protein</fullName>
    </submittedName>
</protein>
<dbReference type="EMBL" id="KV427643">
    <property type="protein sequence ID" value="KZT03483.1"/>
    <property type="molecule type" value="Genomic_DNA"/>
</dbReference>
<gene>
    <name evidence="1" type="ORF">LAESUDRAFT_616689</name>
</gene>
<feature type="non-terminal residue" evidence="1">
    <location>
        <position position="218"/>
    </location>
</feature>
<dbReference type="RefSeq" id="XP_040761223.1">
    <property type="nucleotide sequence ID" value="XM_040903223.1"/>
</dbReference>
<dbReference type="AlphaFoldDB" id="A0A165CV47"/>
<dbReference type="Proteomes" id="UP000076871">
    <property type="component" value="Unassembled WGS sequence"/>
</dbReference>
<name>A0A165CV47_9APHY</name>
<reference evidence="1 2" key="1">
    <citation type="journal article" date="2016" name="Mol. Biol. Evol.">
        <title>Comparative Genomics of Early-Diverging Mushroom-Forming Fungi Provides Insights into the Origins of Lignocellulose Decay Capabilities.</title>
        <authorList>
            <person name="Nagy L.G."/>
            <person name="Riley R."/>
            <person name="Tritt A."/>
            <person name="Adam C."/>
            <person name="Daum C."/>
            <person name="Floudas D."/>
            <person name="Sun H."/>
            <person name="Yadav J.S."/>
            <person name="Pangilinan J."/>
            <person name="Larsson K.H."/>
            <person name="Matsuura K."/>
            <person name="Barry K."/>
            <person name="Labutti K."/>
            <person name="Kuo R."/>
            <person name="Ohm R.A."/>
            <person name="Bhattacharya S.S."/>
            <person name="Shirouzu T."/>
            <person name="Yoshinaga Y."/>
            <person name="Martin F.M."/>
            <person name="Grigoriev I.V."/>
            <person name="Hibbett D.S."/>
        </authorList>
    </citation>
    <scope>NUCLEOTIDE SEQUENCE [LARGE SCALE GENOMIC DNA]</scope>
    <source>
        <strain evidence="1 2">93-53</strain>
    </source>
</reference>
<keyword evidence="2" id="KW-1185">Reference proteome</keyword>
<proteinExistence type="predicted"/>
<dbReference type="STRING" id="1314785.A0A165CV47"/>
<organism evidence="1 2">
    <name type="scientific">Laetiporus sulphureus 93-53</name>
    <dbReference type="NCBI Taxonomy" id="1314785"/>
    <lineage>
        <taxon>Eukaryota</taxon>
        <taxon>Fungi</taxon>
        <taxon>Dikarya</taxon>
        <taxon>Basidiomycota</taxon>
        <taxon>Agaricomycotina</taxon>
        <taxon>Agaricomycetes</taxon>
        <taxon>Polyporales</taxon>
        <taxon>Laetiporus</taxon>
    </lineage>
</organism>